<evidence type="ECO:0000313" key="2">
    <source>
        <dbReference type="Proteomes" id="UP000030923"/>
    </source>
</evidence>
<dbReference type="Proteomes" id="UP000030923">
    <property type="component" value="Segment"/>
</dbReference>
<sequence>MTSIAWNDFQNPKELEMSKYQEALKEVKNLRAIAYQSESEPIRIELEALAMENGETADLTPWLEKVKEIQERYPYRRNRNDC</sequence>
<accession>A0A0A7NPJ4</accession>
<name>A0A0A7NPJ4_9CAUD</name>
<organism evidence="1 2">
    <name type="scientific">Pseudomonas phage phi176</name>
    <dbReference type="NCBI Taxonomy" id="1541891"/>
    <lineage>
        <taxon>Viruses</taxon>
        <taxon>Duplodnaviria</taxon>
        <taxon>Heunggongvirae</taxon>
        <taxon>Uroviricota</taxon>
        <taxon>Caudoviricetes</taxon>
        <taxon>Schitoviridae</taxon>
        <taxon>Migulavirinae</taxon>
        <taxon>Litunavirus</taxon>
        <taxon>Litunavirus Ab09</taxon>
    </lineage>
</organism>
<reference evidence="1 2" key="1">
    <citation type="submission" date="2014-08" db="EMBL/GenBank/DDBJ databases">
        <title>Directed in vitro evolution of therapeutic bacteriophage: the Appelmans protocol.</title>
        <authorList>
            <person name="Burrowes B.H."/>
            <person name="Molineux I.J."/>
            <person name="Alves D.R."/>
            <person name="Fralick J.A."/>
        </authorList>
    </citation>
    <scope>NUCLEOTIDE SEQUENCE [LARGE SCALE GENOMIC DNA]</scope>
</reference>
<proteinExistence type="predicted"/>
<dbReference type="EMBL" id="KM411960">
    <property type="protein sequence ID" value="AIZ94985.1"/>
    <property type="molecule type" value="Genomic_DNA"/>
</dbReference>
<protein>
    <submittedName>
        <fullName evidence="1">Uncharacterized protein</fullName>
    </submittedName>
</protein>
<evidence type="ECO:0000313" key="1">
    <source>
        <dbReference type="EMBL" id="AIZ94985.1"/>
    </source>
</evidence>